<name>A0ABN3ND00_9ACTN</name>
<evidence type="ECO:0000256" key="9">
    <source>
        <dbReference type="ARBA" id="ARBA00023204"/>
    </source>
</evidence>
<evidence type="ECO:0000259" key="11">
    <source>
        <dbReference type="PROSITE" id="PS51794"/>
    </source>
</evidence>
<keyword evidence="5 10" id="KW-0227">DNA damage</keyword>
<evidence type="ECO:0000313" key="12">
    <source>
        <dbReference type="EMBL" id="GAA2519247.1"/>
    </source>
</evidence>
<keyword evidence="3 10" id="KW-0548">Nucleotidyltransferase</keyword>
<evidence type="ECO:0000256" key="6">
    <source>
        <dbReference type="ARBA" id="ARBA00022840"/>
    </source>
</evidence>
<dbReference type="PROSITE" id="PS51794">
    <property type="entry name" value="DAC"/>
    <property type="match status" value="1"/>
</dbReference>
<dbReference type="InterPro" id="IPR050338">
    <property type="entry name" value="DisA"/>
</dbReference>
<dbReference type="HAMAP" id="MF_01438">
    <property type="entry name" value="DisA"/>
    <property type="match status" value="1"/>
</dbReference>
<dbReference type="PANTHER" id="PTHR34185:SF3">
    <property type="entry name" value="DNA INTEGRITY SCANNING PROTEIN DISA"/>
    <property type="match status" value="1"/>
</dbReference>
<dbReference type="Gene3D" id="1.10.150.20">
    <property type="entry name" value="5' to 3' exonuclease, C-terminal subdomain"/>
    <property type="match status" value="1"/>
</dbReference>
<dbReference type="Gene3D" id="3.40.1700.10">
    <property type="entry name" value="DNA integrity scanning protein, DisA, N-terminal domain"/>
    <property type="match status" value="1"/>
</dbReference>
<dbReference type="InterPro" id="IPR018906">
    <property type="entry name" value="DNA_integrity_scan_DisA_link"/>
</dbReference>
<keyword evidence="13" id="KW-1185">Reference proteome</keyword>
<evidence type="ECO:0000313" key="13">
    <source>
        <dbReference type="Proteomes" id="UP001499978"/>
    </source>
</evidence>
<dbReference type="InterPro" id="IPR023763">
    <property type="entry name" value="DNA_integrity_scanning_protein"/>
</dbReference>
<feature type="binding site" evidence="10">
    <location>
        <position position="112"/>
    </location>
    <ligand>
        <name>ATP</name>
        <dbReference type="ChEBI" id="CHEBI:30616"/>
    </ligand>
</feature>
<feature type="binding site" evidence="10">
    <location>
        <position position="130"/>
    </location>
    <ligand>
        <name>ATP</name>
        <dbReference type="ChEBI" id="CHEBI:30616"/>
    </ligand>
</feature>
<dbReference type="EC" id="2.7.7.85" evidence="10"/>
<evidence type="ECO:0000256" key="1">
    <source>
        <dbReference type="ARBA" id="ARBA00000877"/>
    </source>
</evidence>
<protein>
    <recommendedName>
        <fullName evidence="10">DNA integrity scanning protein DisA</fullName>
    </recommendedName>
    <alternativeName>
        <fullName evidence="10">Cyclic di-AMP synthase</fullName>
        <shortName evidence="10">c-di-AMP synthase</shortName>
    </alternativeName>
    <alternativeName>
        <fullName evidence="10">Diadenylate cyclase</fullName>
        <ecNumber evidence="10">2.7.7.85</ecNumber>
    </alternativeName>
</protein>
<keyword evidence="4 10" id="KW-0547">Nucleotide-binding</keyword>
<reference evidence="12 13" key="1">
    <citation type="journal article" date="2019" name="Int. J. Syst. Evol. Microbiol.">
        <title>The Global Catalogue of Microorganisms (GCM) 10K type strain sequencing project: providing services to taxonomists for standard genome sequencing and annotation.</title>
        <authorList>
            <consortium name="The Broad Institute Genomics Platform"/>
            <consortium name="The Broad Institute Genome Sequencing Center for Infectious Disease"/>
            <person name="Wu L."/>
            <person name="Ma J."/>
        </authorList>
    </citation>
    <scope>NUCLEOTIDE SEQUENCE [LARGE SCALE GENOMIC DNA]</scope>
    <source>
        <strain evidence="12 13">JCM 3367</strain>
    </source>
</reference>
<dbReference type="InterPro" id="IPR036888">
    <property type="entry name" value="DNA_integrity_DisA_N_sf"/>
</dbReference>
<evidence type="ECO:0000256" key="3">
    <source>
        <dbReference type="ARBA" id="ARBA00022695"/>
    </source>
</evidence>
<dbReference type="EMBL" id="BAAARY010000005">
    <property type="protein sequence ID" value="GAA2519247.1"/>
    <property type="molecule type" value="Genomic_DNA"/>
</dbReference>
<sequence>MPIDRDASRALTAGSAAAGVSASVGAGPTIGPSGPAANVLSNATGDPVRATLALMAPGTALRDGLERILRGRTGALVVLGFDRLVDTLCTGGFTLDVEFSATRLRELCKMDGAVVLSSDGTRIVRAAVHLMPDPSIPSEESGTRHRTAERVAKQSGHPVISVSQSMRIIGLYVNGQRHVLDDSAAILSRANQALATLERYKLRLDEVSGTLSALEIEDLVTVRDAVAVVQRLEMVRRIADEIAGYVVELGTDGRLLALQLDELMAGVDADRTLVIRDYLPSGRKARTLDEALVELDLLGAAELIDLVAVAKALGYPGATDALESAISPRGFRLLAKVPRLPAAVIDRLVEHFGSLQRLLGATVEDLQTVDGVGDARARGVREGLSRLAEASILERYV</sequence>
<keyword evidence="8 10" id="KW-0238">DNA-binding</keyword>
<organism evidence="12 13">
    <name type="scientific">Pilimelia columellifera subsp. columellifera</name>
    <dbReference type="NCBI Taxonomy" id="706583"/>
    <lineage>
        <taxon>Bacteria</taxon>
        <taxon>Bacillati</taxon>
        <taxon>Actinomycetota</taxon>
        <taxon>Actinomycetes</taxon>
        <taxon>Micromonosporales</taxon>
        <taxon>Micromonosporaceae</taxon>
        <taxon>Pilimelia</taxon>
    </lineage>
</organism>
<gene>
    <name evidence="10 12" type="primary">disA</name>
    <name evidence="12" type="ORF">GCM10010201_15410</name>
</gene>
<dbReference type="SUPFAM" id="SSF47781">
    <property type="entry name" value="RuvA domain 2-like"/>
    <property type="match status" value="1"/>
</dbReference>
<proteinExistence type="inferred from homology"/>
<keyword evidence="9 10" id="KW-0234">DNA repair</keyword>
<dbReference type="NCBIfam" id="NF010009">
    <property type="entry name" value="PRK13482.1"/>
    <property type="match status" value="1"/>
</dbReference>
<evidence type="ECO:0000256" key="5">
    <source>
        <dbReference type="ARBA" id="ARBA00022763"/>
    </source>
</evidence>
<dbReference type="PANTHER" id="PTHR34185">
    <property type="entry name" value="DIADENYLATE CYCLASE"/>
    <property type="match status" value="1"/>
</dbReference>
<keyword evidence="2 10" id="KW-0808">Transferase</keyword>
<evidence type="ECO:0000256" key="8">
    <source>
        <dbReference type="ARBA" id="ARBA00023125"/>
    </source>
</evidence>
<comment type="catalytic activity">
    <reaction evidence="1 10">
        <text>2 ATP = 3',3'-c-di-AMP + 2 diphosphate</text>
        <dbReference type="Rhea" id="RHEA:35655"/>
        <dbReference type="ChEBI" id="CHEBI:30616"/>
        <dbReference type="ChEBI" id="CHEBI:33019"/>
        <dbReference type="ChEBI" id="CHEBI:71500"/>
        <dbReference type="EC" id="2.7.7.85"/>
    </reaction>
</comment>
<dbReference type="Pfam" id="PF02457">
    <property type="entry name" value="DAC"/>
    <property type="match status" value="1"/>
</dbReference>
<evidence type="ECO:0000256" key="4">
    <source>
        <dbReference type="ARBA" id="ARBA00022741"/>
    </source>
</evidence>
<comment type="function">
    <text evidence="10">Participates in a DNA-damage check-point. DisA forms globular foci that rapidly scan along the chromosomes searching for lesions.</text>
</comment>
<dbReference type="Pfam" id="PF10635">
    <property type="entry name" value="DisA-linker"/>
    <property type="match status" value="1"/>
</dbReference>
<feature type="binding site" evidence="10">
    <location>
        <begin position="143"/>
        <end position="147"/>
    </location>
    <ligand>
        <name>ATP</name>
        <dbReference type="ChEBI" id="CHEBI:30616"/>
    </ligand>
</feature>
<comment type="function">
    <text evidence="10">Has also diadenylate cyclase activity, catalyzing the condensation of 2 ATP molecules into cyclic di-AMP (c-di-AMP). c-di-AMP likely acts as a signaling molecule that may couple DNA integrity with a cellular process.</text>
</comment>
<dbReference type="SUPFAM" id="SSF143597">
    <property type="entry name" value="YojJ-like"/>
    <property type="match status" value="1"/>
</dbReference>
<comment type="cofactor">
    <cofactor evidence="10">
        <name>Mg(2+)</name>
        <dbReference type="ChEBI" id="CHEBI:18420"/>
    </cofactor>
</comment>
<keyword evidence="7 10" id="KW-0460">Magnesium</keyword>
<feature type="domain" description="DAC" evidence="11">
    <location>
        <begin position="45"/>
        <end position="183"/>
    </location>
</feature>
<keyword evidence="6 10" id="KW-0067">ATP-binding</keyword>
<dbReference type="InterPro" id="IPR003390">
    <property type="entry name" value="DNA_integrity_scan_DisA_N"/>
</dbReference>
<comment type="subunit">
    <text evidence="10">Homooctamer.</text>
</comment>
<evidence type="ECO:0000256" key="2">
    <source>
        <dbReference type="ARBA" id="ARBA00022679"/>
    </source>
</evidence>
<dbReference type="Proteomes" id="UP001499978">
    <property type="component" value="Unassembled WGS sequence"/>
</dbReference>
<accession>A0ABN3ND00</accession>
<evidence type="ECO:0000256" key="7">
    <source>
        <dbReference type="ARBA" id="ARBA00022842"/>
    </source>
</evidence>
<dbReference type="InterPro" id="IPR038331">
    <property type="entry name" value="DisA_sf"/>
</dbReference>
<evidence type="ECO:0000256" key="10">
    <source>
        <dbReference type="HAMAP-Rule" id="MF_01438"/>
    </source>
</evidence>
<comment type="similarity">
    <text evidence="10">Belongs to the DisA family.</text>
</comment>
<dbReference type="InterPro" id="IPR010994">
    <property type="entry name" value="RuvA_2-like"/>
</dbReference>
<dbReference type="Gene3D" id="1.20.1260.110">
    <property type="entry name" value="DNA integrity scanning linker region"/>
    <property type="match status" value="1"/>
</dbReference>
<comment type="caution">
    <text evidence="12">The sequence shown here is derived from an EMBL/GenBank/DDBJ whole genome shotgun (WGS) entry which is preliminary data.</text>
</comment>